<dbReference type="EMBL" id="CP036347">
    <property type="protein sequence ID" value="QDU04451.1"/>
    <property type="molecule type" value="Genomic_DNA"/>
</dbReference>
<reference evidence="1 2" key="1">
    <citation type="submission" date="2019-02" db="EMBL/GenBank/DDBJ databases">
        <title>Deep-cultivation of Planctomycetes and their phenomic and genomic characterization uncovers novel biology.</title>
        <authorList>
            <person name="Wiegand S."/>
            <person name="Jogler M."/>
            <person name="Boedeker C."/>
            <person name="Pinto D."/>
            <person name="Vollmers J."/>
            <person name="Rivas-Marin E."/>
            <person name="Kohn T."/>
            <person name="Peeters S.H."/>
            <person name="Heuer A."/>
            <person name="Rast P."/>
            <person name="Oberbeckmann S."/>
            <person name="Bunk B."/>
            <person name="Jeske O."/>
            <person name="Meyerdierks A."/>
            <person name="Storesund J.E."/>
            <person name="Kallscheuer N."/>
            <person name="Luecker S."/>
            <person name="Lage O.M."/>
            <person name="Pohl T."/>
            <person name="Merkel B.J."/>
            <person name="Hornburger P."/>
            <person name="Mueller R.-W."/>
            <person name="Bruemmer F."/>
            <person name="Labrenz M."/>
            <person name="Spormann A.M."/>
            <person name="Op den Camp H."/>
            <person name="Overmann J."/>
            <person name="Amann R."/>
            <person name="Jetten M.S.M."/>
            <person name="Mascher T."/>
            <person name="Medema M.H."/>
            <person name="Devos D.P."/>
            <person name="Kaster A.-K."/>
            <person name="Ovreas L."/>
            <person name="Rohde M."/>
            <person name="Galperin M.Y."/>
            <person name="Jogler C."/>
        </authorList>
    </citation>
    <scope>NUCLEOTIDE SEQUENCE [LARGE SCALE GENOMIC DNA]</scope>
    <source>
        <strain evidence="1 2">V6</strain>
    </source>
</reference>
<evidence type="ECO:0000313" key="1">
    <source>
        <dbReference type="EMBL" id="QDU04451.1"/>
    </source>
</evidence>
<dbReference type="Proteomes" id="UP000320722">
    <property type="component" value="Chromosome"/>
</dbReference>
<sequence length="176" mass="19524">MATSDLYCWILFSFSLLIAGCGTDLDPYVIQYRQSLLLSEKPVGAVSIQQARESIAQKQYFTFSVKVGSKDIPQWWAKDKATMVVSEGLSGFHYNLANGHNPETCPFCRRKWKVENAAAFVEFRDAQGEIIPCDCRTLLGLKESDHVFVSGTATMNKQGFLEIVADGIFIVGQQAG</sequence>
<accession>A0A517WGS4</accession>
<gene>
    <name evidence="1" type="ORF">V6x_41790</name>
</gene>
<evidence type="ECO:0000313" key="2">
    <source>
        <dbReference type="Proteomes" id="UP000320722"/>
    </source>
</evidence>
<dbReference type="AlphaFoldDB" id="A0A517WGS4"/>
<name>A0A517WGS4_9PLAN</name>
<dbReference type="RefSeq" id="WP_145042226.1">
    <property type="nucleotide sequence ID" value="NZ_CP036347.1"/>
</dbReference>
<protein>
    <submittedName>
        <fullName evidence="1">Uncharacterized protein</fullName>
    </submittedName>
</protein>
<proteinExistence type="predicted"/>
<organism evidence="1 2">
    <name type="scientific">Gimesia chilikensis</name>
    <dbReference type="NCBI Taxonomy" id="2605989"/>
    <lineage>
        <taxon>Bacteria</taxon>
        <taxon>Pseudomonadati</taxon>
        <taxon>Planctomycetota</taxon>
        <taxon>Planctomycetia</taxon>
        <taxon>Planctomycetales</taxon>
        <taxon>Planctomycetaceae</taxon>
        <taxon>Gimesia</taxon>
    </lineage>
</organism>